<dbReference type="Pfam" id="PF03372">
    <property type="entry name" value="Exo_endo_phos"/>
    <property type="match status" value="1"/>
</dbReference>
<dbReference type="Proteomes" id="UP000005038">
    <property type="component" value="Unassembled WGS sequence"/>
</dbReference>
<dbReference type="SUPFAM" id="SSF56219">
    <property type="entry name" value="DNase I-like"/>
    <property type="match status" value="1"/>
</dbReference>
<comment type="caution">
    <text evidence="3">The sequence shown here is derived from an EMBL/GenBank/DDBJ whole genome shotgun (WGS) entry which is preliminary data.</text>
</comment>
<accession>H5TRF3</accession>
<dbReference type="RefSeq" id="WP_007240245.1">
    <property type="nucleotide sequence ID" value="NZ_BAFB01000193.1"/>
</dbReference>
<evidence type="ECO:0000313" key="3">
    <source>
        <dbReference type="EMBL" id="GAB36061.1"/>
    </source>
</evidence>
<protein>
    <recommendedName>
        <fullName evidence="2">Endonuclease/exonuclease/phosphatase domain-containing protein</fullName>
    </recommendedName>
</protein>
<dbReference type="AlphaFoldDB" id="H5TRF3"/>
<organism evidence="3 4">
    <name type="scientific">Gordonia otitidis (strain DSM 44809 / CCUG 52243 / JCM 12355 / NBRC 100426 / IFM 10032)</name>
    <dbReference type="NCBI Taxonomy" id="1108044"/>
    <lineage>
        <taxon>Bacteria</taxon>
        <taxon>Bacillati</taxon>
        <taxon>Actinomycetota</taxon>
        <taxon>Actinomycetes</taxon>
        <taxon>Mycobacteriales</taxon>
        <taxon>Gordoniaceae</taxon>
        <taxon>Gordonia</taxon>
    </lineage>
</organism>
<name>H5TRF3_GORO1</name>
<dbReference type="EMBL" id="BAFB01000193">
    <property type="protein sequence ID" value="GAB36061.1"/>
    <property type="molecule type" value="Genomic_DNA"/>
</dbReference>
<sequence>MPDTPSTSRTAESSAARRAVTVLGCLLLAAGLLGVIAHAVPLVSNTWARLAAGTPVLIVIGMVGLVLVLASRAWMCAVIGAVVVVIGIGTQVPLYIGTDEKQAATDINVMQANIYLGQADVTSIVRDVRDNRIDILTVVELTTDAVGRFDAAGIAGDLPYRFVVPRPGGGGAGIFSRYPLSDESRIGKMAMSNLRAVADIPGVGRRAVYALHPIPPWPEPAWRWAYEVDLLSSTLGGEQLPLILGADFNSTYDHARFRRLLATPPGLVDAAEHLGSGIVATYPANRRFPPVLALDRVMTRGGPMPTSFRRVELPGSDHDGVIASVRP</sequence>
<dbReference type="Gene3D" id="3.60.10.10">
    <property type="entry name" value="Endonuclease/exonuclease/phosphatase"/>
    <property type="match status" value="1"/>
</dbReference>
<feature type="transmembrane region" description="Helical" evidence="1">
    <location>
        <begin position="20"/>
        <end position="40"/>
    </location>
</feature>
<keyword evidence="1" id="KW-0812">Transmembrane</keyword>
<gene>
    <name evidence="3" type="ORF">GOOTI_193_00080</name>
</gene>
<dbReference type="InterPro" id="IPR005135">
    <property type="entry name" value="Endo/exonuclease/phosphatase"/>
</dbReference>
<dbReference type="GO" id="GO:0003824">
    <property type="term" value="F:catalytic activity"/>
    <property type="evidence" value="ECO:0007669"/>
    <property type="project" value="InterPro"/>
</dbReference>
<feature type="transmembrane region" description="Helical" evidence="1">
    <location>
        <begin position="76"/>
        <end position="96"/>
    </location>
</feature>
<keyword evidence="1" id="KW-1133">Transmembrane helix</keyword>
<dbReference type="STRING" id="1108044.GOOTI_193_00080"/>
<keyword evidence="1" id="KW-0472">Membrane</keyword>
<evidence type="ECO:0000259" key="2">
    <source>
        <dbReference type="Pfam" id="PF03372"/>
    </source>
</evidence>
<feature type="domain" description="Endonuclease/exonuclease/phosphatase" evidence="2">
    <location>
        <begin position="110"/>
        <end position="318"/>
    </location>
</feature>
<keyword evidence="4" id="KW-1185">Reference proteome</keyword>
<dbReference type="OrthoDB" id="2340043at2"/>
<evidence type="ECO:0000256" key="1">
    <source>
        <dbReference type="SAM" id="Phobius"/>
    </source>
</evidence>
<evidence type="ECO:0000313" key="4">
    <source>
        <dbReference type="Proteomes" id="UP000005038"/>
    </source>
</evidence>
<proteinExistence type="predicted"/>
<feature type="transmembrane region" description="Helical" evidence="1">
    <location>
        <begin position="46"/>
        <end position="69"/>
    </location>
</feature>
<dbReference type="InterPro" id="IPR036691">
    <property type="entry name" value="Endo/exonu/phosph_ase_sf"/>
</dbReference>
<reference evidence="3" key="1">
    <citation type="submission" date="2012-02" db="EMBL/GenBank/DDBJ databases">
        <title>Whole genome shotgun sequence of Gordonia otitidis NBRC 100426.</title>
        <authorList>
            <person name="Yoshida I."/>
            <person name="Hosoyama A."/>
            <person name="Tsuchikane K."/>
            <person name="Katsumata H."/>
            <person name="Yamazaki S."/>
            <person name="Fujita N."/>
        </authorList>
    </citation>
    <scope>NUCLEOTIDE SEQUENCE [LARGE SCALE GENOMIC DNA]</scope>
    <source>
        <strain evidence="3">NBRC 100426</strain>
    </source>
</reference>